<dbReference type="GO" id="GO:0016787">
    <property type="term" value="F:hydrolase activity"/>
    <property type="evidence" value="ECO:0007669"/>
    <property type="project" value="UniProtKB-KW"/>
</dbReference>
<dbReference type="PANTHER" id="PTHR43433">
    <property type="entry name" value="HYDROLASE, ALPHA/BETA FOLD FAMILY PROTEIN"/>
    <property type="match status" value="1"/>
</dbReference>
<evidence type="ECO:0000256" key="1">
    <source>
        <dbReference type="ARBA" id="ARBA00022559"/>
    </source>
</evidence>
<keyword evidence="4" id="KW-1185">Reference proteome</keyword>
<evidence type="ECO:0000313" key="4">
    <source>
        <dbReference type="Proteomes" id="UP000806528"/>
    </source>
</evidence>
<accession>A0ABR9P294</accession>
<name>A0ABR9P294_9ACTN</name>
<sequence>MLAAGPEDAPGGTLLCLHGIGGDARSFLPQLRSLAGPHRVVAWDAPGYGGSRDLHGDPGTDTFTAEAVAVLDHLGAGSAHVLGVSWGGVTATRMALTAPGRVRSLILAGSTRGSGVPGKAEAMRGRAASLRRDGAAAFAADRAGRLLAPGADPALHAEITERMASSLRPDGYAAAAEAMATTRHTEHDLARVRARTLVLVGAEDTVTGPAESKVLAEHVPGARYTELAGAGHAANQERPDAFDAEVTRFLADDHPTGGTP</sequence>
<dbReference type="Gene3D" id="3.40.50.1820">
    <property type="entry name" value="alpha/beta hydrolase"/>
    <property type="match status" value="1"/>
</dbReference>
<dbReference type="Pfam" id="PF00561">
    <property type="entry name" value="Abhydrolase_1"/>
    <property type="match status" value="1"/>
</dbReference>
<proteinExistence type="predicted"/>
<gene>
    <name evidence="3" type="ORF">IDM40_04270</name>
</gene>
<keyword evidence="1" id="KW-0560">Oxidoreductase</keyword>
<dbReference type="SUPFAM" id="SSF53474">
    <property type="entry name" value="alpha/beta-Hydrolases"/>
    <property type="match status" value="1"/>
</dbReference>
<dbReference type="PRINTS" id="PR00111">
    <property type="entry name" value="ABHYDROLASE"/>
</dbReference>
<dbReference type="InterPro" id="IPR029058">
    <property type="entry name" value="AB_hydrolase_fold"/>
</dbReference>
<keyword evidence="1" id="KW-0575">Peroxidase</keyword>
<comment type="caution">
    <text evidence="3">The sequence shown here is derived from an EMBL/GenBank/DDBJ whole genome shotgun (WGS) entry which is preliminary data.</text>
</comment>
<keyword evidence="3" id="KW-0378">Hydrolase</keyword>
<dbReference type="InterPro" id="IPR050471">
    <property type="entry name" value="AB_hydrolase"/>
</dbReference>
<organism evidence="3 4">
    <name type="scientific">Nocardiopsis coralli</name>
    <dbReference type="NCBI Taxonomy" id="2772213"/>
    <lineage>
        <taxon>Bacteria</taxon>
        <taxon>Bacillati</taxon>
        <taxon>Actinomycetota</taxon>
        <taxon>Actinomycetes</taxon>
        <taxon>Streptosporangiales</taxon>
        <taxon>Nocardiopsidaceae</taxon>
        <taxon>Nocardiopsis</taxon>
    </lineage>
</organism>
<dbReference type="PANTHER" id="PTHR43433:SF5">
    <property type="entry name" value="AB HYDROLASE-1 DOMAIN-CONTAINING PROTEIN"/>
    <property type="match status" value="1"/>
</dbReference>
<protein>
    <submittedName>
        <fullName evidence="3">Alpha/beta fold hydrolase</fullName>
    </submittedName>
</protein>
<reference evidence="3 4" key="1">
    <citation type="submission" date="2020-09" db="EMBL/GenBank/DDBJ databases">
        <title>Diversity and distribution of actinomycetes associated with coral in the coast of Hainan.</title>
        <authorList>
            <person name="Li F."/>
        </authorList>
    </citation>
    <scope>NUCLEOTIDE SEQUENCE [LARGE SCALE GENOMIC DNA]</scope>
    <source>
        <strain evidence="3 4">HNM0947</strain>
    </source>
</reference>
<dbReference type="PRINTS" id="PR00412">
    <property type="entry name" value="EPOXHYDRLASE"/>
</dbReference>
<dbReference type="InterPro" id="IPR000073">
    <property type="entry name" value="AB_hydrolase_1"/>
</dbReference>
<evidence type="ECO:0000313" key="3">
    <source>
        <dbReference type="EMBL" id="MBE2997927.1"/>
    </source>
</evidence>
<dbReference type="Proteomes" id="UP000806528">
    <property type="component" value="Unassembled WGS sequence"/>
</dbReference>
<dbReference type="EMBL" id="JADBGI010000003">
    <property type="protein sequence ID" value="MBE2997927.1"/>
    <property type="molecule type" value="Genomic_DNA"/>
</dbReference>
<evidence type="ECO:0000259" key="2">
    <source>
        <dbReference type="Pfam" id="PF00561"/>
    </source>
</evidence>
<feature type="domain" description="AB hydrolase-1" evidence="2">
    <location>
        <begin position="13"/>
        <end position="237"/>
    </location>
</feature>
<dbReference type="InterPro" id="IPR000639">
    <property type="entry name" value="Epox_hydrolase-like"/>
</dbReference>